<dbReference type="InterPro" id="IPR001356">
    <property type="entry name" value="HD"/>
</dbReference>
<dbReference type="Gene3D" id="1.10.260.40">
    <property type="entry name" value="lambda repressor-like DNA-binding domains"/>
    <property type="match status" value="1"/>
</dbReference>
<evidence type="ECO:0000259" key="10">
    <source>
        <dbReference type="PROSITE" id="PS51179"/>
    </source>
</evidence>
<feature type="domain" description="Homeobox" evidence="9">
    <location>
        <begin position="85"/>
        <end position="147"/>
    </location>
</feature>
<dbReference type="Pfam" id="PF00046">
    <property type="entry name" value="Homeodomain"/>
    <property type="match status" value="1"/>
</dbReference>
<dbReference type="GO" id="GO:0005634">
    <property type="term" value="C:nucleus"/>
    <property type="evidence" value="ECO:0007669"/>
    <property type="project" value="UniProtKB-SubCell"/>
</dbReference>
<dbReference type="EMBL" id="BFAA01004264">
    <property type="protein sequence ID" value="GCB66183.1"/>
    <property type="molecule type" value="Genomic_DNA"/>
</dbReference>
<dbReference type="SUPFAM" id="SSF47413">
    <property type="entry name" value="lambda repressor-like DNA-binding domains"/>
    <property type="match status" value="1"/>
</dbReference>
<keyword evidence="5" id="KW-0804">Transcription</keyword>
<keyword evidence="6 7" id="KW-0539">Nucleus</keyword>
<dbReference type="PROSITE" id="PS51179">
    <property type="entry name" value="POU_3"/>
    <property type="match status" value="1"/>
</dbReference>
<dbReference type="SUPFAM" id="SSF46689">
    <property type="entry name" value="Homeodomain-like"/>
    <property type="match status" value="1"/>
</dbReference>
<dbReference type="SMART" id="SM00389">
    <property type="entry name" value="HOX"/>
    <property type="match status" value="1"/>
</dbReference>
<dbReference type="PROSITE" id="PS50071">
    <property type="entry name" value="HOMEOBOX_2"/>
    <property type="match status" value="1"/>
</dbReference>
<dbReference type="OMA" id="FAKERWP"/>
<feature type="domain" description="POU-specific" evidence="10">
    <location>
        <begin position="1"/>
        <end position="67"/>
    </location>
</feature>
<keyword evidence="3 7" id="KW-0238">DNA-binding</keyword>
<dbReference type="Pfam" id="PF00157">
    <property type="entry name" value="Pou"/>
    <property type="match status" value="1"/>
</dbReference>
<comment type="caution">
    <text evidence="11">The sequence shown here is derived from an EMBL/GenBank/DDBJ whole genome shotgun (WGS) entry which is preliminary data.</text>
</comment>
<sequence length="209" mass="24091">MEQFAKELKHKRRTFGFTQADVGLALGNLYGKMFSQTTICRLEALQLSFKNMCKLKPMLQRWLIDAENNGGLHEICNVEQVLDRSRKWKRTTSIENGVKRNLEAYFMKCPKPTSEEASQIAEDLRLNKEMIRVWFWFCNRRQKGKRMTLPCMEENDVQIDEGSPLHMSPNALMLPDPIVTQGYSAAMVPPLCTCLPIPKLSPWAITPVR</sequence>
<dbReference type="PANTHER" id="PTHR11636">
    <property type="entry name" value="POU DOMAIN"/>
    <property type="match status" value="1"/>
</dbReference>
<evidence type="ECO:0000256" key="2">
    <source>
        <dbReference type="ARBA" id="ARBA00023015"/>
    </source>
</evidence>
<dbReference type="GO" id="GO:0000981">
    <property type="term" value="F:DNA-binding transcription factor activity, RNA polymerase II-specific"/>
    <property type="evidence" value="ECO:0007669"/>
    <property type="project" value="TreeGrafter"/>
</dbReference>
<dbReference type="Proteomes" id="UP000288216">
    <property type="component" value="Unassembled WGS sequence"/>
</dbReference>
<evidence type="ECO:0000256" key="5">
    <source>
        <dbReference type="ARBA" id="ARBA00023163"/>
    </source>
</evidence>
<dbReference type="InterPro" id="IPR050255">
    <property type="entry name" value="POU_domain_TF"/>
</dbReference>
<keyword evidence="2" id="KW-0805">Transcription regulation</keyword>
<dbReference type="InterPro" id="IPR010982">
    <property type="entry name" value="Lambda_DNA-bd_dom_sf"/>
</dbReference>
<evidence type="ECO:0000256" key="3">
    <source>
        <dbReference type="ARBA" id="ARBA00023125"/>
    </source>
</evidence>
<dbReference type="SMART" id="SM00352">
    <property type="entry name" value="POU"/>
    <property type="match status" value="1"/>
</dbReference>
<comment type="subcellular location">
    <subcellularLocation>
        <location evidence="1 7 8">Nucleus</location>
    </subcellularLocation>
</comment>
<feature type="DNA-binding region" description="Homeobox" evidence="7">
    <location>
        <begin position="87"/>
        <end position="148"/>
    </location>
</feature>
<reference evidence="11 12" key="1">
    <citation type="journal article" date="2018" name="Nat. Ecol. Evol.">
        <title>Shark genomes provide insights into elasmobranch evolution and the origin of vertebrates.</title>
        <authorList>
            <person name="Hara Y"/>
            <person name="Yamaguchi K"/>
            <person name="Onimaru K"/>
            <person name="Kadota M"/>
            <person name="Koyanagi M"/>
            <person name="Keeley SD"/>
            <person name="Tatsumi K"/>
            <person name="Tanaka K"/>
            <person name="Motone F"/>
            <person name="Kageyama Y"/>
            <person name="Nozu R"/>
            <person name="Adachi N"/>
            <person name="Nishimura O"/>
            <person name="Nakagawa R"/>
            <person name="Tanegashima C"/>
            <person name="Kiyatake I"/>
            <person name="Matsumoto R"/>
            <person name="Murakumo K"/>
            <person name="Nishida K"/>
            <person name="Terakita A"/>
            <person name="Kuratani S"/>
            <person name="Sato K"/>
            <person name="Hyodo S Kuraku.S."/>
        </authorList>
    </citation>
    <scope>NUCLEOTIDE SEQUENCE [LARGE SCALE GENOMIC DNA]</scope>
</reference>
<dbReference type="PRINTS" id="PR00028">
    <property type="entry name" value="POUDOMAIN"/>
</dbReference>
<dbReference type="InterPro" id="IPR000327">
    <property type="entry name" value="POU_dom"/>
</dbReference>
<evidence type="ECO:0000313" key="11">
    <source>
        <dbReference type="EMBL" id="GCB66183.1"/>
    </source>
</evidence>
<dbReference type="STRING" id="75743.A0A401NZ92"/>
<evidence type="ECO:0000256" key="4">
    <source>
        <dbReference type="ARBA" id="ARBA00023155"/>
    </source>
</evidence>
<dbReference type="InterPro" id="IPR013847">
    <property type="entry name" value="POU"/>
</dbReference>
<dbReference type="FunFam" id="1.10.260.40:FF:000001">
    <property type="entry name" value="POU domain protein"/>
    <property type="match status" value="1"/>
</dbReference>
<dbReference type="InterPro" id="IPR009057">
    <property type="entry name" value="Homeodomain-like_sf"/>
</dbReference>
<dbReference type="Gene3D" id="1.10.10.60">
    <property type="entry name" value="Homeodomain-like"/>
    <property type="match status" value="1"/>
</dbReference>
<dbReference type="OrthoDB" id="6358449at2759"/>
<evidence type="ECO:0000256" key="6">
    <source>
        <dbReference type="ARBA" id="ARBA00023242"/>
    </source>
</evidence>
<name>A0A401NZ92_SCYTO</name>
<dbReference type="AlphaFoldDB" id="A0A401NZ92"/>
<evidence type="ECO:0000259" key="9">
    <source>
        <dbReference type="PROSITE" id="PS50071"/>
    </source>
</evidence>
<gene>
    <name evidence="11" type="ORF">scyTo_0010063</name>
</gene>
<evidence type="ECO:0000313" key="12">
    <source>
        <dbReference type="Proteomes" id="UP000288216"/>
    </source>
</evidence>
<dbReference type="GO" id="GO:0000978">
    <property type="term" value="F:RNA polymerase II cis-regulatory region sequence-specific DNA binding"/>
    <property type="evidence" value="ECO:0007669"/>
    <property type="project" value="TreeGrafter"/>
</dbReference>
<evidence type="ECO:0000256" key="8">
    <source>
        <dbReference type="RuleBase" id="RU000682"/>
    </source>
</evidence>
<evidence type="ECO:0000256" key="1">
    <source>
        <dbReference type="ARBA" id="ARBA00004123"/>
    </source>
</evidence>
<organism evidence="11 12">
    <name type="scientific">Scyliorhinus torazame</name>
    <name type="common">Cloudy catshark</name>
    <name type="synonym">Catulus torazame</name>
    <dbReference type="NCBI Taxonomy" id="75743"/>
    <lineage>
        <taxon>Eukaryota</taxon>
        <taxon>Metazoa</taxon>
        <taxon>Chordata</taxon>
        <taxon>Craniata</taxon>
        <taxon>Vertebrata</taxon>
        <taxon>Chondrichthyes</taxon>
        <taxon>Elasmobranchii</taxon>
        <taxon>Galeomorphii</taxon>
        <taxon>Galeoidea</taxon>
        <taxon>Carcharhiniformes</taxon>
        <taxon>Scyliorhinidae</taxon>
        <taxon>Scyliorhinus</taxon>
    </lineage>
</organism>
<keyword evidence="12" id="KW-1185">Reference proteome</keyword>
<dbReference type="CDD" id="cd00086">
    <property type="entry name" value="homeodomain"/>
    <property type="match status" value="1"/>
</dbReference>
<accession>A0A401NZ92</accession>
<evidence type="ECO:0008006" key="13">
    <source>
        <dbReference type="Google" id="ProtNLM"/>
    </source>
</evidence>
<keyword evidence="4 7" id="KW-0371">Homeobox</keyword>
<protein>
    <recommendedName>
        <fullName evidence="13">POU domain protein</fullName>
    </recommendedName>
</protein>
<proteinExistence type="predicted"/>
<dbReference type="PANTHER" id="PTHR11636:SF125">
    <property type="entry name" value="POU DOMAIN, CLASS 3, TRANSCRIPTION FACTOR 3"/>
    <property type="match status" value="1"/>
</dbReference>
<evidence type="ECO:0000256" key="7">
    <source>
        <dbReference type="PROSITE-ProRule" id="PRU00108"/>
    </source>
</evidence>